<dbReference type="InterPro" id="IPR036132">
    <property type="entry name" value="Vac_ATP_synth_c_sf"/>
</dbReference>
<dbReference type="FunFam" id="3.30.70.100:FF:000002">
    <property type="entry name" value="V-type proton ATPase subunit C"/>
    <property type="match status" value="1"/>
</dbReference>
<dbReference type="Gene3D" id="3.30.70.1180">
    <property type="entry name" value="Vacuolar atp synthase subunit c, domain 1"/>
    <property type="match status" value="1"/>
</dbReference>
<proteinExistence type="inferred from homology"/>
<dbReference type="GO" id="GO:0046961">
    <property type="term" value="F:proton-transporting ATPase activity, rotational mechanism"/>
    <property type="evidence" value="ECO:0007669"/>
    <property type="project" value="InterPro"/>
</dbReference>
<reference evidence="7 8" key="1">
    <citation type="submission" date="2016-02" db="EMBL/GenBank/DDBJ databases">
        <title>Comparative genomic and transcriptomic foundation for Pichia pastoris.</title>
        <authorList>
            <person name="Love K.R."/>
            <person name="Shah K.A."/>
            <person name="Whittaker C.A."/>
            <person name="Wu J."/>
            <person name="Bartlett M.C."/>
            <person name="Ma D."/>
            <person name="Leeson R.L."/>
            <person name="Priest M."/>
            <person name="Young S.K."/>
            <person name="Love J.C."/>
        </authorList>
    </citation>
    <scope>NUCLEOTIDE SEQUENCE [LARGE SCALE GENOMIC DNA]</scope>
    <source>
        <strain evidence="7 8">ATCC 28485</strain>
    </source>
</reference>
<gene>
    <name evidence="7" type="primary">VMA5</name>
    <name evidence="7" type="ORF">ATY40_BA7505015</name>
</gene>
<dbReference type="Pfam" id="PF03223">
    <property type="entry name" value="V-ATPase_C"/>
    <property type="match status" value="1"/>
</dbReference>
<comment type="function">
    <text evidence="5">Subunit of the V1 complex of vacuolar(H+)-ATPase (V-ATPase), a multisubunit enzyme composed of a peripheral complex (V1) that hydrolyzes ATP and a membrane integral complex (V0) that translocates protons. V-ATPase is responsible for acidifying and maintaining the pH of intracellular compartments. Subunit C is necessary for the assembly of the catalytic sector of the enzyme and is likely to have a specific function in its catalytic activity. Reversibly leaves the enzyme after glucose depletion, causing the catalytic subcomplex V1 to detach from the V0 section.</text>
</comment>
<name>A0A1B2JIX4_PICPA</name>
<comment type="function">
    <text evidence="6">Subunit of the V1 complex of vacuolar(H+)-ATPase (V-ATPase), a multisubunit enzyme composed of a peripheral complex (V1) that hydrolyzes ATP and a membrane integral complex (V0) that translocates protons. V-ATPase is responsible for acidifying and maintaining the pH of intracellular compartments and in some cell types, is targeted to the plasma membrane, where it is responsible for acidifying the extracellular environment. Subunit C is necessary for the assembly of the catalytic sector of the enzyme and is likely to have a specific function in its catalytic activity.</text>
</comment>
<dbReference type="PANTHER" id="PTHR10137">
    <property type="entry name" value="V-TYPE PROTON ATPASE SUBUNIT C"/>
    <property type="match status" value="1"/>
</dbReference>
<keyword evidence="4 6" id="KW-0406">Ion transport</keyword>
<comment type="similarity">
    <text evidence="1 6">Belongs to the V-ATPase C subunit family.</text>
</comment>
<evidence type="ECO:0000313" key="8">
    <source>
        <dbReference type="Proteomes" id="UP000094565"/>
    </source>
</evidence>
<evidence type="ECO:0000256" key="4">
    <source>
        <dbReference type="ARBA" id="ARBA00023065"/>
    </source>
</evidence>
<accession>A0A1B2JIX4</accession>
<evidence type="ECO:0000256" key="2">
    <source>
        <dbReference type="ARBA" id="ARBA00022448"/>
    </source>
</evidence>
<evidence type="ECO:0000256" key="6">
    <source>
        <dbReference type="RuleBase" id="RU364010"/>
    </source>
</evidence>
<sequence length="386" mass="44184">MAEPLGSYLLISLPKTQNLLHDETQEWLETNVNGGKVSVTNVEVPEFKIGTLDTLMQQTEEISKLDNQLNQAVNKVLEIIQTVFDRNPAFVEQAKQVEGRSVIDYLENFKWNTSKYRTDRSIRQLIDTISLDGLNLDNEVKATFQNYNSAKSNLAAAERKRTGDLTVKSLHDIVDESDFVLDSDHLQTVLLVIPKNLVHSFLNTYESVVPFVVPRSAKKITADSEFLLYSVILFKKYVPEFLAAARENKWINREFNYDEESIKLLRNEYNDASTQEHSLRNDLIRLVKAAYADIVSSWLHIKILRTFIESVLRYGIPPDFSYFLLKLPHKAIEKGKSQLVEKFGYLGGAAVGVDRRGKIVKDSLHEYASLVDTDYQPFVLYELEIN</sequence>
<keyword evidence="8" id="KW-1185">Reference proteome</keyword>
<dbReference type="GO" id="GO:0000221">
    <property type="term" value="C:vacuolar proton-transporting V-type ATPase, V1 domain"/>
    <property type="evidence" value="ECO:0007669"/>
    <property type="project" value="TreeGrafter"/>
</dbReference>
<evidence type="ECO:0000256" key="1">
    <source>
        <dbReference type="ARBA" id="ARBA00006138"/>
    </source>
</evidence>
<evidence type="ECO:0000313" key="7">
    <source>
        <dbReference type="EMBL" id="ANZ77923.1"/>
    </source>
</evidence>
<keyword evidence="2 6" id="KW-0813">Transport</keyword>
<dbReference type="PANTHER" id="PTHR10137:SF0">
    <property type="entry name" value="V-TYPE PROTON ATPASE SUBUNIT C"/>
    <property type="match status" value="1"/>
</dbReference>
<keyword evidence="3 6" id="KW-0375">Hydrogen ion transport</keyword>
<dbReference type="SUPFAM" id="SSF118203">
    <property type="entry name" value="Vacuolar ATP synthase subunit C"/>
    <property type="match status" value="1"/>
</dbReference>
<evidence type="ECO:0000256" key="3">
    <source>
        <dbReference type="ARBA" id="ARBA00022781"/>
    </source>
</evidence>
<dbReference type="EMBL" id="CP014587">
    <property type="protein sequence ID" value="ANZ77923.1"/>
    <property type="molecule type" value="Genomic_DNA"/>
</dbReference>
<dbReference type="CDD" id="cd14785">
    <property type="entry name" value="V-ATPase_C"/>
    <property type="match status" value="1"/>
</dbReference>
<protein>
    <recommendedName>
        <fullName evidence="6">V-type proton ATPase subunit C</fullName>
    </recommendedName>
</protein>
<dbReference type="Gene3D" id="1.20.1460.10">
    <property type="entry name" value="subunit c (vma5p) of the yeast v-atpase, domain 2"/>
    <property type="match status" value="1"/>
</dbReference>
<dbReference type="OrthoDB" id="6605928at2759"/>
<comment type="subunit">
    <text evidence="6">V-ATPase is a heteromultimeric enzyme composed of a peripheral catalytic V1 complex (components A to H) attached to an integral membrane V0 proton pore complex.</text>
</comment>
<dbReference type="Gene3D" id="3.30.70.100">
    <property type="match status" value="1"/>
</dbReference>
<dbReference type="Proteomes" id="UP000094565">
    <property type="component" value="Chromosome 4"/>
</dbReference>
<evidence type="ECO:0000256" key="5">
    <source>
        <dbReference type="ARBA" id="ARBA00053565"/>
    </source>
</evidence>
<dbReference type="AlphaFoldDB" id="A0A1B2JIX4"/>
<dbReference type="InterPro" id="IPR004907">
    <property type="entry name" value="ATPase_V1-cplx_csu"/>
</dbReference>
<organism evidence="7 8">
    <name type="scientific">Komagataella pastoris</name>
    <name type="common">Yeast</name>
    <name type="synonym">Pichia pastoris</name>
    <dbReference type="NCBI Taxonomy" id="4922"/>
    <lineage>
        <taxon>Eukaryota</taxon>
        <taxon>Fungi</taxon>
        <taxon>Dikarya</taxon>
        <taxon>Ascomycota</taxon>
        <taxon>Saccharomycotina</taxon>
        <taxon>Pichiomycetes</taxon>
        <taxon>Pichiales</taxon>
        <taxon>Pichiaceae</taxon>
        <taxon>Komagataella</taxon>
    </lineage>
</organism>